<dbReference type="InterPro" id="IPR007712">
    <property type="entry name" value="RelE/ParE_toxin"/>
</dbReference>
<dbReference type="InterPro" id="IPR035093">
    <property type="entry name" value="RelE/ParE_toxin_dom_sf"/>
</dbReference>
<name>A0A4S4FT76_9MICO</name>
<dbReference type="Proteomes" id="UP000307380">
    <property type="component" value="Unassembled WGS sequence"/>
</dbReference>
<dbReference type="EMBL" id="SSSN01000007">
    <property type="protein sequence ID" value="THG33980.1"/>
    <property type="molecule type" value="Genomic_DNA"/>
</dbReference>
<accession>A0A4S4FT76</accession>
<dbReference type="OrthoDB" id="5326046at2"/>
<comment type="caution">
    <text evidence="3">The sequence shown here is derived from an EMBL/GenBank/DDBJ whole genome shotgun (WGS) entry which is preliminary data.</text>
</comment>
<keyword evidence="4" id="KW-1185">Reference proteome</keyword>
<evidence type="ECO:0000256" key="2">
    <source>
        <dbReference type="ARBA" id="ARBA00022649"/>
    </source>
</evidence>
<evidence type="ECO:0000313" key="3">
    <source>
        <dbReference type="EMBL" id="THG33980.1"/>
    </source>
</evidence>
<proteinExistence type="inferred from homology"/>
<protein>
    <submittedName>
        <fullName evidence="3">Type II toxin-antitoxin system RelE/ParE family toxin</fullName>
    </submittedName>
</protein>
<dbReference type="Gene3D" id="3.30.2310.20">
    <property type="entry name" value="RelE-like"/>
    <property type="match status" value="1"/>
</dbReference>
<dbReference type="NCBIfam" id="TIGR02385">
    <property type="entry name" value="RelE_StbE"/>
    <property type="match status" value="1"/>
</dbReference>
<evidence type="ECO:0000313" key="4">
    <source>
        <dbReference type="Proteomes" id="UP000307380"/>
    </source>
</evidence>
<dbReference type="PANTHER" id="PTHR35601:SF1">
    <property type="entry name" value="TOXIN RELE"/>
    <property type="match status" value="1"/>
</dbReference>
<dbReference type="Pfam" id="PF05016">
    <property type="entry name" value="ParE_toxin"/>
    <property type="match status" value="1"/>
</dbReference>
<sequence length="85" mass="9651">MTYQVELRPAAVRALKRIDHQDRDRIRGAIALLGENPRPPGAKALQGCSGLRVRIGDYRIIYTIDDDILIIAVITLGHRRDVYDR</sequence>
<reference evidence="3 4" key="1">
    <citation type="submission" date="2019-04" db="EMBL/GenBank/DDBJ databases">
        <authorList>
            <person name="Jiang L."/>
        </authorList>
    </citation>
    <scope>NUCLEOTIDE SEQUENCE [LARGE SCALE GENOMIC DNA]</scope>
    <source>
        <strain evidence="3 4">YIM 131861</strain>
    </source>
</reference>
<evidence type="ECO:0000256" key="1">
    <source>
        <dbReference type="ARBA" id="ARBA00006226"/>
    </source>
</evidence>
<comment type="similarity">
    <text evidence="1">Belongs to the RelE toxin family.</text>
</comment>
<keyword evidence="2" id="KW-1277">Toxin-antitoxin system</keyword>
<dbReference type="AlphaFoldDB" id="A0A4S4FT76"/>
<dbReference type="SUPFAM" id="SSF143011">
    <property type="entry name" value="RelE-like"/>
    <property type="match status" value="1"/>
</dbReference>
<organism evidence="3 4">
    <name type="scientific">Orlajensenia flava</name>
    <dbReference type="NCBI Taxonomy" id="2565934"/>
    <lineage>
        <taxon>Bacteria</taxon>
        <taxon>Bacillati</taxon>
        <taxon>Actinomycetota</taxon>
        <taxon>Actinomycetes</taxon>
        <taxon>Micrococcales</taxon>
        <taxon>Microbacteriaceae</taxon>
        <taxon>Orlajensenia</taxon>
    </lineage>
</organism>
<gene>
    <name evidence="3" type="ORF">E6C70_11180</name>
</gene>
<dbReference type="RefSeq" id="WP_136424618.1">
    <property type="nucleotide sequence ID" value="NZ_SSSN01000007.1"/>
</dbReference>
<dbReference type="PANTHER" id="PTHR35601">
    <property type="entry name" value="TOXIN RELE"/>
    <property type="match status" value="1"/>
</dbReference>